<keyword evidence="5" id="KW-0630">Potassium</keyword>
<evidence type="ECO:0008006" key="14">
    <source>
        <dbReference type="Google" id="ProtNLM"/>
    </source>
</evidence>
<evidence type="ECO:0000313" key="13">
    <source>
        <dbReference type="Proteomes" id="UP000054321"/>
    </source>
</evidence>
<dbReference type="Proteomes" id="UP000054321">
    <property type="component" value="Unassembled WGS sequence"/>
</dbReference>
<evidence type="ECO:0000259" key="11">
    <source>
        <dbReference type="Pfam" id="PF22776"/>
    </source>
</evidence>
<feature type="domain" description="K+ potassium transporter C-terminal" evidence="11">
    <location>
        <begin position="522"/>
        <end position="711"/>
    </location>
</feature>
<accession>A0A0C3GMW1</accession>
<feature type="transmembrane region" description="Helical" evidence="9">
    <location>
        <begin position="172"/>
        <end position="191"/>
    </location>
</feature>
<dbReference type="Pfam" id="PF02705">
    <property type="entry name" value="K_trans"/>
    <property type="match status" value="1"/>
</dbReference>
<dbReference type="InterPro" id="IPR053952">
    <property type="entry name" value="K_trans_C"/>
</dbReference>
<keyword evidence="2" id="KW-0813">Transport</keyword>
<reference evidence="13" key="2">
    <citation type="submission" date="2015-01" db="EMBL/GenBank/DDBJ databases">
        <title>Evolutionary Origins and Diversification of the Mycorrhizal Mutualists.</title>
        <authorList>
            <consortium name="DOE Joint Genome Institute"/>
            <consortium name="Mycorrhizal Genomics Consortium"/>
            <person name="Kohler A."/>
            <person name="Kuo A."/>
            <person name="Nagy L.G."/>
            <person name="Floudas D."/>
            <person name="Copeland A."/>
            <person name="Barry K.W."/>
            <person name="Cichocki N."/>
            <person name="Veneault-Fourrey C."/>
            <person name="LaButti K."/>
            <person name="Lindquist E.A."/>
            <person name="Lipzen A."/>
            <person name="Lundell T."/>
            <person name="Morin E."/>
            <person name="Murat C."/>
            <person name="Riley R."/>
            <person name="Ohm R."/>
            <person name="Sun H."/>
            <person name="Tunlid A."/>
            <person name="Henrissat B."/>
            <person name="Grigoriev I.V."/>
            <person name="Hibbett D.S."/>
            <person name="Martin F."/>
        </authorList>
    </citation>
    <scope>NUCLEOTIDE SEQUENCE [LARGE SCALE GENOMIC DNA]</scope>
    <source>
        <strain evidence="13">Zn</strain>
    </source>
</reference>
<evidence type="ECO:0000256" key="4">
    <source>
        <dbReference type="ARBA" id="ARBA00022692"/>
    </source>
</evidence>
<feature type="transmembrane region" description="Helical" evidence="9">
    <location>
        <begin position="250"/>
        <end position="268"/>
    </location>
</feature>
<name>A0A0C3GMW1_OIDMZ</name>
<dbReference type="NCBIfam" id="TIGR00794">
    <property type="entry name" value="kup"/>
    <property type="match status" value="1"/>
</dbReference>
<dbReference type="EMBL" id="KN832882">
    <property type="protein sequence ID" value="KIM97450.1"/>
    <property type="molecule type" value="Genomic_DNA"/>
</dbReference>
<evidence type="ECO:0000256" key="7">
    <source>
        <dbReference type="ARBA" id="ARBA00023065"/>
    </source>
</evidence>
<dbReference type="PANTHER" id="PTHR30540">
    <property type="entry name" value="OSMOTIC STRESS POTASSIUM TRANSPORTER"/>
    <property type="match status" value="1"/>
</dbReference>
<dbReference type="Pfam" id="PF22776">
    <property type="entry name" value="K_trans_C"/>
    <property type="match status" value="1"/>
</dbReference>
<feature type="transmembrane region" description="Helical" evidence="9">
    <location>
        <begin position="403"/>
        <end position="426"/>
    </location>
</feature>
<keyword evidence="6 9" id="KW-1133">Transmembrane helix</keyword>
<keyword evidence="8 9" id="KW-0472">Membrane</keyword>
<evidence type="ECO:0000256" key="8">
    <source>
        <dbReference type="ARBA" id="ARBA00023136"/>
    </source>
</evidence>
<dbReference type="AlphaFoldDB" id="A0A0C3GMW1"/>
<evidence type="ECO:0000256" key="3">
    <source>
        <dbReference type="ARBA" id="ARBA00022538"/>
    </source>
</evidence>
<evidence type="ECO:0000256" key="5">
    <source>
        <dbReference type="ARBA" id="ARBA00022958"/>
    </source>
</evidence>
<dbReference type="GO" id="GO:0015079">
    <property type="term" value="F:potassium ion transmembrane transporter activity"/>
    <property type="evidence" value="ECO:0007669"/>
    <property type="project" value="InterPro"/>
</dbReference>
<organism evidence="12 13">
    <name type="scientific">Oidiodendron maius (strain Zn)</name>
    <dbReference type="NCBI Taxonomy" id="913774"/>
    <lineage>
        <taxon>Eukaryota</taxon>
        <taxon>Fungi</taxon>
        <taxon>Dikarya</taxon>
        <taxon>Ascomycota</taxon>
        <taxon>Pezizomycotina</taxon>
        <taxon>Leotiomycetes</taxon>
        <taxon>Leotiomycetes incertae sedis</taxon>
        <taxon>Myxotrichaceae</taxon>
        <taxon>Oidiodendron</taxon>
    </lineage>
</organism>
<keyword evidence="4 9" id="KW-0812">Transmembrane</keyword>
<feature type="transmembrane region" description="Helical" evidence="9">
    <location>
        <begin position="322"/>
        <end position="349"/>
    </location>
</feature>
<evidence type="ECO:0000256" key="6">
    <source>
        <dbReference type="ARBA" id="ARBA00022989"/>
    </source>
</evidence>
<feature type="transmembrane region" description="Helical" evidence="9">
    <location>
        <begin position="459"/>
        <end position="477"/>
    </location>
</feature>
<dbReference type="HOGENOM" id="CLU_008142_4_0_1"/>
<feature type="transmembrane region" description="Helical" evidence="9">
    <location>
        <begin position="370"/>
        <end position="391"/>
    </location>
</feature>
<proteinExistence type="predicted"/>
<keyword evidence="13" id="KW-1185">Reference proteome</keyword>
<feature type="transmembrane region" description="Helical" evidence="9">
    <location>
        <begin position="47"/>
        <end position="67"/>
    </location>
</feature>
<evidence type="ECO:0000259" key="10">
    <source>
        <dbReference type="Pfam" id="PF02705"/>
    </source>
</evidence>
<evidence type="ECO:0000256" key="1">
    <source>
        <dbReference type="ARBA" id="ARBA00004141"/>
    </source>
</evidence>
<dbReference type="InterPro" id="IPR003855">
    <property type="entry name" value="K+_transporter"/>
</dbReference>
<gene>
    <name evidence="12" type="ORF">OIDMADRAFT_130351</name>
</gene>
<keyword evidence="7" id="KW-0406">Ion transport</keyword>
<dbReference type="OrthoDB" id="504708at2759"/>
<dbReference type="InterPro" id="IPR053951">
    <property type="entry name" value="K_trans_N"/>
</dbReference>
<comment type="subcellular location">
    <subcellularLocation>
        <location evidence="1">Membrane</location>
        <topology evidence="1">Multi-pass membrane protein</topology>
    </subcellularLocation>
</comment>
<feature type="domain" description="K+ potassium transporter integral membrane" evidence="10">
    <location>
        <begin position="13"/>
        <end position="499"/>
    </location>
</feature>
<sequence length="711" mass="78543">MVQEYSGWFLAWLALQSTGVIYGDIGTSPLYVYSSTFSSNPSYDDLVGALSIIIWTLTLIVTVKYVCIVLRADDDGEGGTFAVYSLLSRYARIGGQDPNTARAIKLERYLSTDMKPTNKGVRNFLEGSRASKAILKIVGVVGVALIMADGVLTPAQSVLGSIQGLKVVAPNISTGTIIGVTCAILILLFLIQPFGTSKLGTTYAPVVIIWLMFNLCFGIYNLVKFDHTVLKAFSPYFAGYYFVRNGTDGWRSLGGILLAFTGVEALFADLGAFSRRAIQLSWICFAYPCLLFAYIGQAAYISKDVTQTAYSNPFFNTVPPGMLYPSLVIAILATVVASQAMITSSFQLLSQVMRLSYFPHIKMIHTSKYFHGQIYIPMANWLLMIGTVIVTAVYNNTTSLGNAYGVCVVMVTFITTCMISLVALIIWRLHFTIVLAFFIVFGTLDGLYLSSVLTKVPQGAWFTLLLAFILSTIFILWRYGKEQQWKAENTDRFQPGQLMKKNENGQFRLTDAFGGAIVTNISGIGIFFDKAGDLVPLVYANFVRKFEASPAVSIFFHMRHLPTPSIPEAQRYIISRTSIPSCYRVIVRSGYMDDIITADLARMLVDQITLYITSNQGRVSLANPVNIENSAPDPDMDARIGAELLALQNAQSQQTVYIVGKEQMRIAPGTNIVRKILLGVFLWIRENARSKIVGLNIPMEQLVEVGFVKEI</sequence>
<reference evidence="12 13" key="1">
    <citation type="submission" date="2014-04" db="EMBL/GenBank/DDBJ databases">
        <authorList>
            <consortium name="DOE Joint Genome Institute"/>
            <person name="Kuo A."/>
            <person name="Martino E."/>
            <person name="Perotto S."/>
            <person name="Kohler A."/>
            <person name="Nagy L.G."/>
            <person name="Floudas D."/>
            <person name="Copeland A."/>
            <person name="Barry K.W."/>
            <person name="Cichocki N."/>
            <person name="Veneault-Fourrey C."/>
            <person name="LaButti K."/>
            <person name="Lindquist E.A."/>
            <person name="Lipzen A."/>
            <person name="Lundell T."/>
            <person name="Morin E."/>
            <person name="Murat C."/>
            <person name="Sun H."/>
            <person name="Tunlid A."/>
            <person name="Henrissat B."/>
            <person name="Grigoriev I.V."/>
            <person name="Hibbett D.S."/>
            <person name="Martin F."/>
            <person name="Nordberg H.P."/>
            <person name="Cantor M.N."/>
            <person name="Hua S.X."/>
        </authorList>
    </citation>
    <scope>NUCLEOTIDE SEQUENCE [LARGE SCALE GENOMIC DNA]</scope>
    <source>
        <strain evidence="12 13">Zn</strain>
    </source>
</reference>
<keyword evidence="3" id="KW-0633">Potassium transport</keyword>
<evidence type="ECO:0000313" key="12">
    <source>
        <dbReference type="EMBL" id="KIM97450.1"/>
    </source>
</evidence>
<dbReference type="InParanoid" id="A0A0C3GMW1"/>
<evidence type="ECO:0000256" key="9">
    <source>
        <dbReference type="SAM" id="Phobius"/>
    </source>
</evidence>
<dbReference type="GO" id="GO:0016020">
    <property type="term" value="C:membrane"/>
    <property type="evidence" value="ECO:0007669"/>
    <property type="project" value="UniProtKB-SubCell"/>
</dbReference>
<feature type="transmembrane region" description="Helical" evidence="9">
    <location>
        <begin position="433"/>
        <end position="453"/>
    </location>
</feature>
<evidence type="ECO:0000256" key="2">
    <source>
        <dbReference type="ARBA" id="ARBA00022448"/>
    </source>
</evidence>
<feature type="transmembrane region" description="Helical" evidence="9">
    <location>
        <begin position="133"/>
        <end position="152"/>
    </location>
</feature>
<protein>
    <recommendedName>
        <fullName evidence="14">Potassium transporter</fullName>
    </recommendedName>
</protein>
<feature type="transmembrane region" description="Helical" evidence="9">
    <location>
        <begin position="280"/>
        <end position="302"/>
    </location>
</feature>
<dbReference type="STRING" id="913774.A0A0C3GMW1"/>
<dbReference type="PANTHER" id="PTHR30540:SF83">
    <property type="entry name" value="K+ POTASSIUM TRANSPORTER"/>
    <property type="match status" value="1"/>
</dbReference>
<feature type="transmembrane region" description="Helical" evidence="9">
    <location>
        <begin position="203"/>
        <end position="223"/>
    </location>
</feature>